<organism evidence="1 2">
    <name type="scientific">Diaphorina citri</name>
    <name type="common">Asian citrus psyllid</name>
    <dbReference type="NCBI Taxonomy" id="121845"/>
    <lineage>
        <taxon>Eukaryota</taxon>
        <taxon>Metazoa</taxon>
        <taxon>Ecdysozoa</taxon>
        <taxon>Arthropoda</taxon>
        <taxon>Hexapoda</taxon>
        <taxon>Insecta</taxon>
        <taxon>Pterygota</taxon>
        <taxon>Neoptera</taxon>
        <taxon>Paraneoptera</taxon>
        <taxon>Hemiptera</taxon>
        <taxon>Sternorrhyncha</taxon>
        <taxon>Psylloidea</taxon>
        <taxon>Psyllidae</taxon>
        <taxon>Diaphorininae</taxon>
        <taxon>Diaphorina</taxon>
    </lineage>
</organism>
<reference evidence="2" key="1">
    <citation type="submission" date="2025-08" db="UniProtKB">
        <authorList>
            <consortium name="RefSeq"/>
        </authorList>
    </citation>
    <scope>IDENTIFICATION</scope>
</reference>
<dbReference type="GeneID" id="103518595"/>
<accession>A0A1S3DHB3</accession>
<keyword evidence="1" id="KW-1185">Reference proteome</keyword>
<evidence type="ECO:0000313" key="1">
    <source>
        <dbReference type="Proteomes" id="UP000079169"/>
    </source>
</evidence>
<protein>
    <submittedName>
        <fullName evidence="2">Uncharacterized protein LOC103518595</fullName>
    </submittedName>
</protein>
<dbReference type="Proteomes" id="UP000079169">
    <property type="component" value="Unplaced"/>
</dbReference>
<dbReference type="PaxDb" id="121845-A0A1S3DHB3"/>
<dbReference type="KEGG" id="dci:103518595"/>
<dbReference type="AlphaFoldDB" id="A0A1S3DHB3"/>
<dbReference type="RefSeq" id="XP_008481892.1">
    <property type="nucleotide sequence ID" value="XM_008483670.3"/>
</dbReference>
<evidence type="ECO:0000313" key="2">
    <source>
        <dbReference type="RefSeq" id="XP_008481892.1"/>
    </source>
</evidence>
<gene>
    <name evidence="2" type="primary">LOC103518595</name>
</gene>
<proteinExistence type="predicted"/>
<dbReference type="PANTHER" id="PTHR33198">
    <property type="entry name" value="ANK_REP_REGION DOMAIN-CONTAINING PROTEIN-RELATED"/>
    <property type="match status" value="1"/>
</dbReference>
<dbReference type="STRING" id="121845.A0A1S3DHB3"/>
<sequence length="269" mass="30968">MAVSLPKLKYDDLSSKSIQEFRRKFGYYLQANKLSAEVEEVKLAHLKSAIDFETDELIQSFNLGNETCTSILDALYNHFEPRKNTVMNQFNFFRCQQEENESFQSFHAKLKMLAAKCEFGEVTDTLMKTRIILGIKELELQQFLLRNSTSSLEDIMNHCKNHEEAQINQSVLKAQPGSMQEAAVSKLKARRIPNHVHQQVDKKSAEPYQCRRCGTKHLPRSCPAFGKRCKKCADINIIPLSLLRKMGIHKRNLKPCRLSITSQRMVDSK</sequence>
<name>A0A1S3DHB3_DIACI</name>
<dbReference type="OMA" id="IRMLIHE"/>